<dbReference type="RefSeq" id="WP_145250029.1">
    <property type="nucleotide sequence ID" value="NZ_CP036278.1"/>
</dbReference>
<keyword evidence="1" id="KW-1133">Transmembrane helix</keyword>
<keyword evidence="1" id="KW-0812">Transmembrane</keyword>
<dbReference type="EMBL" id="CP036278">
    <property type="protein sequence ID" value="QDU58293.1"/>
    <property type="molecule type" value="Genomic_DNA"/>
</dbReference>
<feature type="transmembrane region" description="Helical" evidence="1">
    <location>
        <begin position="32"/>
        <end position="56"/>
    </location>
</feature>
<feature type="transmembrane region" description="Helical" evidence="1">
    <location>
        <begin position="68"/>
        <end position="101"/>
    </location>
</feature>
<evidence type="ECO:0000313" key="2">
    <source>
        <dbReference type="EMBL" id="QDU58293.1"/>
    </source>
</evidence>
<gene>
    <name evidence="2" type="ORF">Pan181_45260</name>
</gene>
<accession>A0A518AU99</accession>
<name>A0A518AU99_9BACT</name>
<reference evidence="2 3" key="1">
    <citation type="submission" date="2019-02" db="EMBL/GenBank/DDBJ databases">
        <title>Deep-cultivation of Planctomycetes and their phenomic and genomic characterization uncovers novel biology.</title>
        <authorList>
            <person name="Wiegand S."/>
            <person name="Jogler M."/>
            <person name="Boedeker C."/>
            <person name="Pinto D."/>
            <person name="Vollmers J."/>
            <person name="Rivas-Marin E."/>
            <person name="Kohn T."/>
            <person name="Peeters S.H."/>
            <person name="Heuer A."/>
            <person name="Rast P."/>
            <person name="Oberbeckmann S."/>
            <person name="Bunk B."/>
            <person name="Jeske O."/>
            <person name="Meyerdierks A."/>
            <person name="Storesund J.E."/>
            <person name="Kallscheuer N."/>
            <person name="Luecker S."/>
            <person name="Lage O.M."/>
            <person name="Pohl T."/>
            <person name="Merkel B.J."/>
            <person name="Hornburger P."/>
            <person name="Mueller R.-W."/>
            <person name="Bruemmer F."/>
            <person name="Labrenz M."/>
            <person name="Spormann A.M."/>
            <person name="Op den Camp H."/>
            <person name="Overmann J."/>
            <person name="Amann R."/>
            <person name="Jetten M.S.M."/>
            <person name="Mascher T."/>
            <person name="Medema M.H."/>
            <person name="Devos D.P."/>
            <person name="Kaster A.-K."/>
            <person name="Ovreas L."/>
            <person name="Rohde M."/>
            <person name="Galperin M.Y."/>
            <person name="Jogler C."/>
        </authorList>
    </citation>
    <scope>NUCLEOTIDE SEQUENCE [LARGE SCALE GENOMIC DNA]</scope>
    <source>
        <strain evidence="2 3">Pan181</strain>
    </source>
</reference>
<feature type="transmembrane region" description="Helical" evidence="1">
    <location>
        <begin position="199"/>
        <end position="219"/>
    </location>
</feature>
<organism evidence="2 3">
    <name type="scientific">Aeoliella mucimassa</name>
    <dbReference type="NCBI Taxonomy" id="2527972"/>
    <lineage>
        <taxon>Bacteria</taxon>
        <taxon>Pseudomonadati</taxon>
        <taxon>Planctomycetota</taxon>
        <taxon>Planctomycetia</taxon>
        <taxon>Pirellulales</taxon>
        <taxon>Lacipirellulaceae</taxon>
        <taxon>Aeoliella</taxon>
    </lineage>
</organism>
<protein>
    <submittedName>
        <fullName evidence="2">Uncharacterized protein</fullName>
    </submittedName>
</protein>
<proteinExistence type="predicted"/>
<feature type="transmembrane region" description="Helical" evidence="1">
    <location>
        <begin position="147"/>
        <end position="166"/>
    </location>
</feature>
<feature type="transmembrane region" description="Helical" evidence="1">
    <location>
        <begin position="113"/>
        <end position="135"/>
    </location>
</feature>
<dbReference type="KEGG" id="amuc:Pan181_45260"/>
<keyword evidence="3" id="KW-1185">Reference proteome</keyword>
<evidence type="ECO:0000256" key="1">
    <source>
        <dbReference type="SAM" id="Phobius"/>
    </source>
</evidence>
<feature type="transmembrane region" description="Helical" evidence="1">
    <location>
        <begin position="225"/>
        <end position="248"/>
    </location>
</feature>
<keyword evidence="1" id="KW-0472">Membrane</keyword>
<evidence type="ECO:0000313" key="3">
    <source>
        <dbReference type="Proteomes" id="UP000315750"/>
    </source>
</evidence>
<dbReference type="Proteomes" id="UP000315750">
    <property type="component" value="Chromosome"/>
</dbReference>
<dbReference type="AlphaFoldDB" id="A0A518AU99"/>
<sequence length="255" mass="27314">MNERNVAGRWQSSMVDPKWEPPTYTGELAGRVVVGSLLGAVAFVLVGALVIGFLVVMTTAASGSTDELMAIALIGLFVLIAGIFMAISIALPTSLVSYALVVLVARTMFRQAPLLVVAGVSGGLTGFLSILWLLIWGRGGDLELVAMWGPFIATVFGQMGVVWMCLPVTYRTLREVDIPGAMPPVPGARKPPFRLRFEIRQLLIATAWVAALLGVLKATSLLGPWFAAIIAGWFVYQAVTLAIVIVVVKKVRGYE</sequence>